<accession>A0A1H8QVK6</accession>
<keyword evidence="1" id="KW-0808">Transferase</keyword>
<evidence type="ECO:0000313" key="3">
    <source>
        <dbReference type="EMBL" id="SEO58066.1"/>
    </source>
</evidence>
<dbReference type="CDD" id="cd02440">
    <property type="entry name" value="AdoMet_MTases"/>
    <property type="match status" value="1"/>
</dbReference>
<name>A0A1H8QVK6_9EURY</name>
<reference evidence="4" key="1">
    <citation type="submission" date="2016-10" db="EMBL/GenBank/DDBJ databases">
        <authorList>
            <person name="Varghese N."/>
            <person name="Submissions S."/>
        </authorList>
    </citation>
    <scope>NUCLEOTIDE SEQUENCE [LARGE SCALE GENOMIC DNA]</scope>
    <source>
        <strain evidence="4">CGMCC 1.10121</strain>
    </source>
</reference>
<keyword evidence="3" id="KW-0830">Ubiquinone</keyword>
<protein>
    <submittedName>
        <fullName evidence="3">Ubiquinone/menaquinone biosynthesis C-methylase UbiE</fullName>
    </submittedName>
</protein>
<dbReference type="Gene3D" id="3.40.50.150">
    <property type="entry name" value="Vaccinia Virus protein VP39"/>
    <property type="match status" value="1"/>
</dbReference>
<evidence type="ECO:0000256" key="1">
    <source>
        <dbReference type="ARBA" id="ARBA00022679"/>
    </source>
</evidence>
<dbReference type="SUPFAM" id="SSF53335">
    <property type="entry name" value="S-adenosyl-L-methionine-dependent methyltransferases"/>
    <property type="match status" value="1"/>
</dbReference>
<keyword evidence="4" id="KW-1185">Reference proteome</keyword>
<feature type="domain" description="Methyltransferase" evidence="2">
    <location>
        <begin position="37"/>
        <end position="131"/>
    </location>
</feature>
<evidence type="ECO:0000259" key="2">
    <source>
        <dbReference type="Pfam" id="PF13649"/>
    </source>
</evidence>
<dbReference type="Pfam" id="PF13649">
    <property type="entry name" value="Methyltransf_25"/>
    <property type="match status" value="1"/>
</dbReference>
<keyword evidence="3" id="KW-0489">Methyltransferase</keyword>
<dbReference type="Proteomes" id="UP000199126">
    <property type="component" value="Unassembled WGS sequence"/>
</dbReference>
<dbReference type="RefSeq" id="WP_089822615.1">
    <property type="nucleotide sequence ID" value="NZ_FODV01000003.1"/>
</dbReference>
<dbReference type="InterPro" id="IPR029063">
    <property type="entry name" value="SAM-dependent_MTases_sf"/>
</dbReference>
<sequence>MSRFQNTRQPDWDWWGELWDDPHATLRALDVGQASSVLDLGCGDGFFTIPLAELVDGPVYAVDLDEDHLERVRSAAAEAGVDVTTVAGDARALPSLLAERVDYVLLANTFHGVDDPESLAASVRAALRPGGRFGVVNWHDRPREETTVAGEVRGPPEELRLSPEATREAIEPAGFDHVETVELPPYHYGVVFERRD</sequence>
<dbReference type="PANTHER" id="PTHR43861">
    <property type="entry name" value="TRANS-ACONITATE 2-METHYLTRANSFERASE-RELATED"/>
    <property type="match status" value="1"/>
</dbReference>
<evidence type="ECO:0000313" key="4">
    <source>
        <dbReference type="Proteomes" id="UP000199126"/>
    </source>
</evidence>
<dbReference type="OrthoDB" id="1018at2157"/>
<organism evidence="3 4">
    <name type="scientific">Halogranum amylolyticum</name>
    <dbReference type="NCBI Taxonomy" id="660520"/>
    <lineage>
        <taxon>Archaea</taxon>
        <taxon>Methanobacteriati</taxon>
        <taxon>Methanobacteriota</taxon>
        <taxon>Stenosarchaea group</taxon>
        <taxon>Halobacteria</taxon>
        <taxon>Halobacteriales</taxon>
        <taxon>Haloferacaceae</taxon>
    </lineage>
</organism>
<gene>
    <name evidence="3" type="ORF">SAMN04487948_103330</name>
</gene>
<proteinExistence type="predicted"/>
<dbReference type="GO" id="GO:0032259">
    <property type="term" value="P:methylation"/>
    <property type="evidence" value="ECO:0007669"/>
    <property type="project" value="UniProtKB-KW"/>
</dbReference>
<dbReference type="EMBL" id="FODV01000003">
    <property type="protein sequence ID" value="SEO58066.1"/>
    <property type="molecule type" value="Genomic_DNA"/>
</dbReference>
<dbReference type="AlphaFoldDB" id="A0A1H8QVK6"/>
<dbReference type="InterPro" id="IPR041698">
    <property type="entry name" value="Methyltransf_25"/>
</dbReference>
<dbReference type="GO" id="GO:0008168">
    <property type="term" value="F:methyltransferase activity"/>
    <property type="evidence" value="ECO:0007669"/>
    <property type="project" value="UniProtKB-KW"/>
</dbReference>